<dbReference type="RefSeq" id="WP_338391556.1">
    <property type="nucleotide sequence ID" value="NZ_AP025314.1"/>
</dbReference>
<protein>
    <submittedName>
        <fullName evidence="1">Uncharacterized protein</fullName>
    </submittedName>
</protein>
<dbReference type="EMBL" id="AP025314">
    <property type="protein sequence ID" value="BDD09972.1"/>
    <property type="molecule type" value="Genomic_DNA"/>
</dbReference>
<reference evidence="1 2" key="1">
    <citation type="submission" date="2021-12" db="EMBL/GenBank/DDBJ databases">
        <title>Genome sequencing of bacteria with rrn-lacking chromosome and rrn-plasmid.</title>
        <authorList>
            <person name="Anda M."/>
            <person name="Iwasaki W."/>
        </authorList>
    </citation>
    <scope>NUCLEOTIDE SEQUENCE [LARGE SCALE GENOMIC DNA]</scope>
    <source>
        <strain evidence="1 2">DSM 100852</strain>
    </source>
</reference>
<evidence type="ECO:0000313" key="2">
    <source>
        <dbReference type="Proteomes" id="UP001348817"/>
    </source>
</evidence>
<accession>A0AAU9CPT3</accession>
<sequence length="186" mass="21902">MPNKYDNPGFDPKEIDALRERLQKSGKTFEVVDSEDNNDEFVHFRFIGRFEGRAVIYDTFLYTLRLHYNSQLYEVAEHQAAKQFPEYRQIKYEEDENGDLRNLDDLEEEIGLFMAEVIMQLEEEDDIKVSEHVEIDNRAEYGVALDASLNVEEVTDKVIASFVKDYNEDSLKLDKTLYSFETEEDE</sequence>
<dbReference type="Proteomes" id="UP001348817">
    <property type="component" value="Chromosome"/>
</dbReference>
<proteinExistence type="predicted"/>
<organism evidence="1 2">
    <name type="scientific">Fulvitalea axinellae</name>
    <dbReference type="NCBI Taxonomy" id="1182444"/>
    <lineage>
        <taxon>Bacteria</taxon>
        <taxon>Pseudomonadati</taxon>
        <taxon>Bacteroidota</taxon>
        <taxon>Cytophagia</taxon>
        <taxon>Cytophagales</taxon>
        <taxon>Persicobacteraceae</taxon>
        <taxon>Fulvitalea</taxon>
    </lineage>
</organism>
<gene>
    <name evidence="1" type="ORF">FUAX_24040</name>
</gene>
<name>A0AAU9CPT3_9BACT</name>
<keyword evidence="2" id="KW-1185">Reference proteome</keyword>
<dbReference type="KEGG" id="fax:FUAX_24040"/>
<dbReference type="AlphaFoldDB" id="A0AAU9CPT3"/>
<evidence type="ECO:0000313" key="1">
    <source>
        <dbReference type="EMBL" id="BDD09972.1"/>
    </source>
</evidence>